<dbReference type="eggNOG" id="COG2197">
    <property type="taxonomic scope" value="Bacteria"/>
</dbReference>
<sequence length="235" mass="26031">MFSRRRINIYDRVLPSLQYDGFWLSHRDVGLMIGDGPAPVVGHSGLRATAGGLILQVSDPSGIWTAHYRVTYRNFFEDNLWLPISAALLLLLSLAGGIGYQRWYTRRVIEPAQIAHRDIAESEEFNRTLIQTAPIALCVLARANGDVLFANSLALQWLGAATGQGLRDSPAARPLLDQVLHASRPGNIETFHADDGRPLYVAYSPSGQKISAMRKLNVQTDQELVAFCVESEIFQ</sequence>
<organism evidence="2 3">
    <name type="scientific">Achromobacter piechaudii ATCC 43553</name>
    <dbReference type="NCBI Taxonomy" id="742159"/>
    <lineage>
        <taxon>Bacteria</taxon>
        <taxon>Pseudomonadati</taxon>
        <taxon>Pseudomonadota</taxon>
        <taxon>Betaproteobacteria</taxon>
        <taxon>Burkholderiales</taxon>
        <taxon>Alcaligenaceae</taxon>
        <taxon>Achromobacter</taxon>
    </lineage>
</organism>
<evidence type="ECO:0000313" key="3">
    <source>
        <dbReference type="Proteomes" id="UP000004510"/>
    </source>
</evidence>
<name>D4XIG8_9BURK</name>
<dbReference type="EMBL" id="ADMS01000120">
    <property type="protein sequence ID" value="EFF73336.1"/>
    <property type="molecule type" value="Genomic_DNA"/>
</dbReference>
<dbReference type="InterPro" id="IPR035965">
    <property type="entry name" value="PAS-like_dom_sf"/>
</dbReference>
<protein>
    <recommendedName>
        <fullName evidence="4">PAS domain-containing protein</fullName>
    </recommendedName>
</protein>
<comment type="caution">
    <text evidence="2">The sequence shown here is derived from an EMBL/GenBank/DDBJ whole genome shotgun (WGS) entry which is preliminary data.</text>
</comment>
<keyword evidence="1" id="KW-1133">Transmembrane helix</keyword>
<dbReference type="PATRIC" id="fig|742159.3.peg.747"/>
<accession>D4XIG8</accession>
<dbReference type="AlphaFoldDB" id="D4XIG8"/>
<keyword evidence="1" id="KW-0812">Transmembrane</keyword>
<gene>
    <name evidence="2" type="ORF">HMPREF0004_5265</name>
</gene>
<dbReference type="Gene3D" id="3.30.450.20">
    <property type="entry name" value="PAS domain"/>
    <property type="match status" value="1"/>
</dbReference>
<proteinExistence type="predicted"/>
<dbReference type="eggNOG" id="COG2205">
    <property type="taxonomic scope" value="Bacteria"/>
</dbReference>
<evidence type="ECO:0000313" key="2">
    <source>
        <dbReference type="EMBL" id="EFF73336.1"/>
    </source>
</evidence>
<dbReference type="SUPFAM" id="SSF55785">
    <property type="entry name" value="PYP-like sensor domain (PAS domain)"/>
    <property type="match status" value="1"/>
</dbReference>
<feature type="transmembrane region" description="Helical" evidence="1">
    <location>
        <begin position="80"/>
        <end position="100"/>
    </location>
</feature>
<reference evidence="3" key="1">
    <citation type="submission" date="2010-03" db="EMBL/GenBank/DDBJ databases">
        <title>Complete sequence of Mobiluncus curtisii ATCC 43063.</title>
        <authorList>
            <person name="Muzny D."/>
            <person name="Qin X."/>
            <person name="Deng J."/>
            <person name="Jiang H."/>
            <person name="Liu Y."/>
            <person name="Qu J."/>
            <person name="Song X.-Z."/>
            <person name="Zhang L."/>
            <person name="Thornton R."/>
            <person name="Coyle M."/>
            <person name="Francisco L."/>
            <person name="Jackson L."/>
            <person name="Javaid M."/>
            <person name="Korchina V."/>
            <person name="Kovar C."/>
            <person name="Mata R."/>
            <person name="Mathew T."/>
            <person name="Ngo R."/>
            <person name="Nguyen L."/>
            <person name="Nguyen N."/>
            <person name="Okwuonu G."/>
            <person name="Ongeri F."/>
            <person name="Pham C."/>
            <person name="Simmons D."/>
            <person name="Wilczek-Boney K."/>
            <person name="Hale W."/>
            <person name="Jakkamsetti A."/>
            <person name="Pham P."/>
            <person name="Ruth R."/>
            <person name="San Lucas F."/>
            <person name="Warren J."/>
            <person name="Zhang J."/>
            <person name="Zhao Z."/>
            <person name="Zhou C."/>
            <person name="Zhu D."/>
            <person name="Lee S."/>
            <person name="Bess C."/>
            <person name="Blankenburg K."/>
            <person name="Forbes L."/>
            <person name="Fu Q."/>
            <person name="Gubbala S."/>
            <person name="Hirani K."/>
            <person name="Jayaseelan J.C."/>
            <person name="Lara F."/>
            <person name="Munidasa M."/>
            <person name="Palculict T."/>
            <person name="Patil S."/>
            <person name="Pu L.-L."/>
            <person name="Saada N."/>
            <person name="Tang L."/>
            <person name="Weissenberger G."/>
            <person name="Zhu Y."/>
            <person name="Hemphill L."/>
            <person name="Shang Y."/>
            <person name="Youmans B."/>
            <person name="Ayvaz T."/>
            <person name="Ross M."/>
            <person name="Santibanez J."/>
            <person name="Aqrawi P."/>
            <person name="Gross S."/>
            <person name="Joshi V."/>
            <person name="Fowler G."/>
            <person name="Nazareth L."/>
            <person name="Reid J."/>
            <person name="Worley K."/>
            <person name="Petrosino J."/>
            <person name="Highlander S."/>
            <person name="Gibbs R."/>
            <person name="Gibbs R."/>
        </authorList>
    </citation>
    <scope>NUCLEOTIDE SEQUENCE [LARGE SCALE GENOMIC DNA]</scope>
    <source>
        <strain evidence="3">ATCC 43553</strain>
    </source>
</reference>
<dbReference type="HOGENOM" id="CLU_1178189_0_0_4"/>
<evidence type="ECO:0000256" key="1">
    <source>
        <dbReference type="SAM" id="Phobius"/>
    </source>
</evidence>
<dbReference type="Proteomes" id="UP000004510">
    <property type="component" value="Unassembled WGS sequence"/>
</dbReference>
<keyword evidence="1" id="KW-0472">Membrane</keyword>
<evidence type="ECO:0008006" key="4">
    <source>
        <dbReference type="Google" id="ProtNLM"/>
    </source>
</evidence>